<dbReference type="AlphaFoldDB" id="A0A6M3KDA2"/>
<name>A0A6M3KDA2_9ZZZZ</name>
<sequence length="70" mass="8621">MIHLRDVVDLESTNFDKEMQLDFYDHKKKLHVILHLPQWWIKYIAKELWGVIRAEEYELDKLKDSLRLEP</sequence>
<proteinExistence type="predicted"/>
<evidence type="ECO:0000313" key="1">
    <source>
        <dbReference type="EMBL" id="QJA79873.1"/>
    </source>
</evidence>
<reference evidence="1" key="1">
    <citation type="submission" date="2020-03" db="EMBL/GenBank/DDBJ databases">
        <title>The deep terrestrial virosphere.</title>
        <authorList>
            <person name="Holmfeldt K."/>
            <person name="Nilsson E."/>
            <person name="Simone D."/>
            <person name="Lopez-Fernandez M."/>
            <person name="Wu X."/>
            <person name="de Brujin I."/>
            <person name="Lundin D."/>
            <person name="Andersson A."/>
            <person name="Bertilsson S."/>
            <person name="Dopson M."/>
        </authorList>
    </citation>
    <scope>NUCLEOTIDE SEQUENCE</scope>
    <source>
        <strain evidence="1">MM415A00826</strain>
    </source>
</reference>
<dbReference type="EMBL" id="MT142397">
    <property type="protein sequence ID" value="QJA79873.1"/>
    <property type="molecule type" value="Genomic_DNA"/>
</dbReference>
<accession>A0A6M3KDA2</accession>
<protein>
    <submittedName>
        <fullName evidence="1">Uncharacterized protein</fullName>
    </submittedName>
</protein>
<gene>
    <name evidence="1" type="ORF">MM415A00826_0024</name>
</gene>
<organism evidence="1">
    <name type="scientific">viral metagenome</name>
    <dbReference type="NCBI Taxonomy" id="1070528"/>
    <lineage>
        <taxon>unclassified sequences</taxon>
        <taxon>metagenomes</taxon>
        <taxon>organismal metagenomes</taxon>
    </lineage>
</organism>